<dbReference type="KEGG" id="cvn:111115176"/>
<dbReference type="GeneID" id="111115176"/>
<dbReference type="RefSeq" id="XP_022309531.1">
    <property type="nucleotide sequence ID" value="XM_022453823.1"/>
</dbReference>
<dbReference type="InterPro" id="IPR043129">
    <property type="entry name" value="ATPase_NBD"/>
</dbReference>
<organism evidence="1 2">
    <name type="scientific">Crassostrea virginica</name>
    <name type="common">Eastern oyster</name>
    <dbReference type="NCBI Taxonomy" id="6565"/>
    <lineage>
        <taxon>Eukaryota</taxon>
        <taxon>Metazoa</taxon>
        <taxon>Spiralia</taxon>
        <taxon>Lophotrochozoa</taxon>
        <taxon>Mollusca</taxon>
        <taxon>Bivalvia</taxon>
        <taxon>Autobranchia</taxon>
        <taxon>Pteriomorphia</taxon>
        <taxon>Ostreida</taxon>
        <taxon>Ostreoidea</taxon>
        <taxon>Ostreidae</taxon>
        <taxon>Crassostrea</taxon>
    </lineage>
</organism>
<dbReference type="CDD" id="cd10229">
    <property type="entry name" value="ASKHA_NBD_HSP70_HSPA12"/>
    <property type="match status" value="1"/>
</dbReference>
<evidence type="ECO:0000313" key="1">
    <source>
        <dbReference type="Proteomes" id="UP000694844"/>
    </source>
</evidence>
<gene>
    <name evidence="2" type="primary">LOC111115176</name>
</gene>
<dbReference type="Proteomes" id="UP000694844">
    <property type="component" value="Chromosome 1"/>
</dbReference>
<dbReference type="PANTHER" id="PTHR14187:SF5">
    <property type="entry name" value="HEAT SHOCK 70 KDA PROTEIN 12A"/>
    <property type="match status" value="1"/>
</dbReference>
<dbReference type="SUPFAM" id="SSF53067">
    <property type="entry name" value="Actin-like ATPase domain"/>
    <property type="match status" value="1"/>
</dbReference>
<dbReference type="PANTHER" id="PTHR14187">
    <property type="entry name" value="ALPHA KINASE/ELONGATION FACTOR 2 KINASE"/>
    <property type="match status" value="1"/>
</dbReference>
<dbReference type="PRINTS" id="PR00301">
    <property type="entry name" value="HEATSHOCK70"/>
</dbReference>
<reference evidence="2" key="2">
    <citation type="submission" date="2025-08" db="UniProtKB">
        <authorList>
            <consortium name="RefSeq"/>
        </authorList>
    </citation>
    <scope>IDENTIFICATION</scope>
    <source>
        <tissue evidence="2">Whole sample</tissue>
    </source>
</reference>
<dbReference type="PROSITE" id="PS00297">
    <property type="entry name" value="HSP70_1"/>
    <property type="match status" value="1"/>
</dbReference>
<proteinExistence type="predicted"/>
<dbReference type="InterPro" id="IPR018181">
    <property type="entry name" value="Heat_shock_70_CS"/>
</dbReference>
<dbReference type="OrthoDB" id="6136980at2759"/>
<protein>
    <submittedName>
        <fullName evidence="2">Heat shock 70 kDa protein 12B-like isoform X1</fullName>
    </submittedName>
</protein>
<evidence type="ECO:0000313" key="2">
    <source>
        <dbReference type="RefSeq" id="XP_022309531.1"/>
    </source>
</evidence>
<dbReference type="Gene3D" id="3.30.420.40">
    <property type="match status" value="1"/>
</dbReference>
<reference evidence="1" key="1">
    <citation type="submission" date="2024-06" db="UniProtKB">
        <authorList>
            <consortium name="RefSeq"/>
        </authorList>
    </citation>
    <scope>NUCLEOTIDE SEQUENCE [LARGE SCALE GENOMIC DNA]</scope>
</reference>
<dbReference type="AlphaFoldDB" id="A0A8B8C3H8"/>
<accession>A0A8B8C3H8</accession>
<sequence>MADENYRVKFVVGIDLGTTYSGYVFSLSKDELHFYSPNFWSSGHGGMTSLKMPTSLLLNPDQTRHWFGFEAEDKYAELVTENEHRDYYLCQRFKMELHSKHIKEDSKIFDICGKPVPAMKVFSLSIEYLKEHCLKTINDRGFTPKREDIKFVLTVPAIWNDISKQFMRTAAIKAGIEKSQLTLALEPEAASIYCQRESLEKLRIGQQQSKLTKPKTRYLLADIGGGTADFSVHEVEEGGTLTELYRASGGGLTGEYTWTMSI</sequence>
<name>A0A8B8C3H8_CRAVI</name>
<keyword evidence="1" id="KW-1185">Reference proteome</keyword>